<evidence type="ECO:0000313" key="2">
    <source>
        <dbReference type="EMBL" id="VAW92406.1"/>
    </source>
</evidence>
<protein>
    <submittedName>
        <fullName evidence="2">Uncharacterized protein</fullName>
    </submittedName>
</protein>
<accession>A0A3B1AIA8</accession>
<sequence>MSDNEHLKTSKVLLSAVRRLCRPLVKLLIEKGITYPQLRDMFKELYVEVADQSEPIKGKKPSISRTFILTGVHRKDISRLRSESSSDDEPSSNNSSLGSELVARWLGSKEYQNNNGKPRPLTRAGSETMPGFDDLVISVSKDVRPRAILDEWLRLGIVSIDDSDNISLNQSAFVPQKGLEEKAFFLGRHVHDHLAACSHNILQNNAPYMERSVFFSSLTTESVEKLRQIAEHQGMQLLQELNQQAIELQKNDKSKIDADQRMRLGLYWFQKQQGSDYDADS</sequence>
<name>A0A3B1AIA8_9ZZZZ</name>
<feature type="region of interest" description="Disordered" evidence="1">
    <location>
        <begin position="79"/>
        <end position="98"/>
    </location>
</feature>
<evidence type="ECO:0000256" key="1">
    <source>
        <dbReference type="SAM" id="MobiDB-lite"/>
    </source>
</evidence>
<dbReference type="InterPro" id="IPR045445">
    <property type="entry name" value="DUF6502"/>
</dbReference>
<dbReference type="EMBL" id="UOFS01000012">
    <property type="protein sequence ID" value="VAW92406.1"/>
    <property type="molecule type" value="Genomic_DNA"/>
</dbReference>
<organism evidence="2">
    <name type="scientific">hydrothermal vent metagenome</name>
    <dbReference type="NCBI Taxonomy" id="652676"/>
    <lineage>
        <taxon>unclassified sequences</taxon>
        <taxon>metagenomes</taxon>
        <taxon>ecological metagenomes</taxon>
    </lineage>
</organism>
<dbReference type="AlphaFoldDB" id="A0A3B1AIA8"/>
<dbReference type="Pfam" id="PF20112">
    <property type="entry name" value="DUF6502"/>
    <property type="match status" value="1"/>
</dbReference>
<gene>
    <name evidence="2" type="ORF">MNBD_GAMMA22-337</name>
</gene>
<proteinExistence type="predicted"/>
<reference evidence="2" key="1">
    <citation type="submission" date="2018-06" db="EMBL/GenBank/DDBJ databases">
        <authorList>
            <person name="Zhirakovskaya E."/>
        </authorList>
    </citation>
    <scope>NUCLEOTIDE SEQUENCE</scope>
</reference>